<dbReference type="KEGG" id="psco:LY89DRAFT_679500"/>
<dbReference type="EMBL" id="KQ947404">
    <property type="protein sequence ID" value="KUJ24343.1"/>
    <property type="molecule type" value="Genomic_DNA"/>
</dbReference>
<proteinExistence type="predicted"/>
<feature type="compositionally biased region" description="Low complexity" evidence="1">
    <location>
        <begin position="50"/>
        <end position="99"/>
    </location>
</feature>
<evidence type="ECO:0000313" key="3">
    <source>
        <dbReference type="Proteomes" id="UP000070700"/>
    </source>
</evidence>
<reference evidence="2 3" key="1">
    <citation type="submission" date="2015-10" db="EMBL/GenBank/DDBJ databases">
        <title>Full genome of DAOMC 229536 Phialocephala scopiformis, a fungal endophyte of spruce producing the potent anti-insectan compound rugulosin.</title>
        <authorList>
            <consortium name="DOE Joint Genome Institute"/>
            <person name="Walker A.K."/>
            <person name="Frasz S.L."/>
            <person name="Seifert K.A."/>
            <person name="Miller J.D."/>
            <person name="Mondo S.J."/>
            <person name="Labutti K."/>
            <person name="Lipzen A."/>
            <person name="Dockter R."/>
            <person name="Kennedy M."/>
            <person name="Grigoriev I.V."/>
            <person name="Spatafora J.W."/>
        </authorList>
    </citation>
    <scope>NUCLEOTIDE SEQUENCE [LARGE SCALE GENOMIC DNA]</scope>
    <source>
        <strain evidence="2 3">CBS 120377</strain>
    </source>
</reference>
<keyword evidence="3" id="KW-1185">Reference proteome</keyword>
<name>A0A194XVU0_MOLSC</name>
<dbReference type="InParanoid" id="A0A194XVU0"/>
<feature type="region of interest" description="Disordered" evidence="1">
    <location>
        <begin position="1"/>
        <end position="155"/>
    </location>
</feature>
<organism evidence="2 3">
    <name type="scientific">Mollisia scopiformis</name>
    <name type="common">Conifer needle endophyte fungus</name>
    <name type="synonym">Phialocephala scopiformis</name>
    <dbReference type="NCBI Taxonomy" id="149040"/>
    <lineage>
        <taxon>Eukaryota</taxon>
        <taxon>Fungi</taxon>
        <taxon>Dikarya</taxon>
        <taxon>Ascomycota</taxon>
        <taxon>Pezizomycotina</taxon>
        <taxon>Leotiomycetes</taxon>
        <taxon>Helotiales</taxon>
        <taxon>Mollisiaceae</taxon>
        <taxon>Mollisia</taxon>
    </lineage>
</organism>
<evidence type="ECO:0000313" key="2">
    <source>
        <dbReference type="EMBL" id="KUJ24343.1"/>
    </source>
</evidence>
<protein>
    <submittedName>
        <fullName evidence="2">Uncharacterized protein</fullName>
    </submittedName>
</protein>
<accession>A0A194XVU0</accession>
<evidence type="ECO:0000256" key="1">
    <source>
        <dbReference type="SAM" id="MobiDB-lite"/>
    </source>
</evidence>
<dbReference type="GeneID" id="28823610"/>
<gene>
    <name evidence="2" type="ORF">LY89DRAFT_679500</name>
</gene>
<sequence>MKPPKRPAPDRTPSFEERPRKIVRLRVNSASLQDIQSKPQNPTLYHRAKSSSTKSASPSSRQSPGARSSITPSPSSTLSNGTITAVPASAPAVSATSTPMKVRKPLPDGSARTPLPEKVEKPARKPLPDSTSSGRKPLPSAPPTPSAEPVAAAPPRQKLLIKFNLKKAAAGIPPQDPSL</sequence>
<feature type="compositionally biased region" description="Polar residues" evidence="1">
    <location>
        <begin position="28"/>
        <end position="43"/>
    </location>
</feature>
<feature type="compositionally biased region" description="Basic and acidic residues" evidence="1">
    <location>
        <begin position="115"/>
        <end position="127"/>
    </location>
</feature>
<dbReference type="AlphaFoldDB" id="A0A194XVU0"/>
<dbReference type="Proteomes" id="UP000070700">
    <property type="component" value="Unassembled WGS sequence"/>
</dbReference>
<feature type="compositionally biased region" description="Basic and acidic residues" evidence="1">
    <location>
        <begin position="7"/>
        <end position="20"/>
    </location>
</feature>
<dbReference type="RefSeq" id="XP_018078698.1">
    <property type="nucleotide sequence ID" value="XM_018213884.1"/>
</dbReference>